<feature type="compositionally biased region" description="Low complexity" evidence="1">
    <location>
        <begin position="8"/>
        <end position="23"/>
    </location>
</feature>
<comment type="caution">
    <text evidence="2">The sequence shown here is derived from an EMBL/GenBank/DDBJ whole genome shotgun (WGS) entry which is preliminary data.</text>
</comment>
<accession>A0A2W5GSY8</accession>
<evidence type="ECO:0000313" key="3">
    <source>
        <dbReference type="Proteomes" id="UP000249645"/>
    </source>
</evidence>
<reference evidence="2 3" key="1">
    <citation type="submission" date="2017-11" db="EMBL/GenBank/DDBJ databases">
        <title>Infants hospitalized years apart are colonized by the same room-sourced microbial strains.</title>
        <authorList>
            <person name="Brooks B."/>
            <person name="Olm M.R."/>
            <person name="Firek B.A."/>
            <person name="Baker R."/>
            <person name="Thomas B.C."/>
            <person name="Morowitz M.J."/>
            <person name="Banfield J.F."/>
        </authorList>
    </citation>
    <scope>NUCLEOTIDE SEQUENCE [LARGE SCALE GENOMIC DNA]</scope>
    <source>
        <strain evidence="2">S2_009_000_R2_76</strain>
    </source>
</reference>
<protein>
    <submittedName>
        <fullName evidence="2">Uncharacterized protein</fullName>
    </submittedName>
</protein>
<dbReference type="AlphaFoldDB" id="A0A2W5GSY8"/>
<evidence type="ECO:0000256" key="1">
    <source>
        <dbReference type="SAM" id="MobiDB-lite"/>
    </source>
</evidence>
<name>A0A2W5GSY8_9SPHI</name>
<organism evidence="2 3">
    <name type="scientific">Pseudopedobacter saltans</name>
    <dbReference type="NCBI Taxonomy" id="151895"/>
    <lineage>
        <taxon>Bacteria</taxon>
        <taxon>Pseudomonadati</taxon>
        <taxon>Bacteroidota</taxon>
        <taxon>Sphingobacteriia</taxon>
        <taxon>Sphingobacteriales</taxon>
        <taxon>Sphingobacteriaceae</taxon>
        <taxon>Pseudopedobacter</taxon>
    </lineage>
</organism>
<evidence type="ECO:0000313" key="2">
    <source>
        <dbReference type="EMBL" id="PZP46422.1"/>
    </source>
</evidence>
<dbReference type="EMBL" id="QFOI01000225">
    <property type="protein sequence ID" value="PZP46422.1"/>
    <property type="molecule type" value="Genomic_DNA"/>
</dbReference>
<proteinExistence type="predicted"/>
<gene>
    <name evidence="2" type="ORF">DI598_12105</name>
</gene>
<sequence>MVSCMKQNDSYDNSSSGTTTDNTNKAYMPGLDLATFSSYIGQSYSTVKTSLDAKYKDTALIVNGSEQLVVYIKDPVMADVFYSLVIYQSSSTISIVDVQNISDYTSVDLWNKALSLADSTVNIAGDITSATIYNGSSSVYSASNLPALKNYYTVNSSVLSGYTGDIYWNNNTKSHAVLVRNGLFYWIAQKGSIL</sequence>
<feature type="region of interest" description="Disordered" evidence="1">
    <location>
        <begin position="1"/>
        <end position="23"/>
    </location>
</feature>
<dbReference type="Proteomes" id="UP000249645">
    <property type="component" value="Unassembled WGS sequence"/>
</dbReference>